<dbReference type="InterPro" id="IPR009057">
    <property type="entry name" value="Homeodomain-like_sf"/>
</dbReference>
<dbReference type="PROSITE" id="PS50977">
    <property type="entry name" value="HTH_TETR_2"/>
    <property type="match status" value="1"/>
</dbReference>
<keyword evidence="5" id="KW-1185">Reference proteome</keyword>
<dbReference type="SUPFAM" id="SSF46689">
    <property type="entry name" value="Homeodomain-like"/>
    <property type="match status" value="1"/>
</dbReference>
<feature type="domain" description="HTH tetR-type" evidence="3">
    <location>
        <begin position="14"/>
        <end position="74"/>
    </location>
</feature>
<dbReference type="RefSeq" id="WP_091169452.1">
    <property type="nucleotide sequence ID" value="NZ_FNCG01000008.1"/>
</dbReference>
<accession>A0A1G8B8M3</accession>
<evidence type="ECO:0000313" key="4">
    <source>
        <dbReference type="EMBL" id="SDH29599.1"/>
    </source>
</evidence>
<evidence type="ECO:0000256" key="2">
    <source>
        <dbReference type="PROSITE-ProRule" id="PRU00335"/>
    </source>
</evidence>
<gene>
    <name evidence="4" type="ORF">SAMN05192573_108145</name>
</gene>
<evidence type="ECO:0000313" key="5">
    <source>
        <dbReference type="Proteomes" id="UP000199705"/>
    </source>
</evidence>
<protein>
    <submittedName>
        <fullName evidence="4">DNA-binding transcriptional regulator, AcrR family</fullName>
    </submittedName>
</protein>
<keyword evidence="1 2" id="KW-0238">DNA-binding</keyword>
<evidence type="ECO:0000256" key="1">
    <source>
        <dbReference type="ARBA" id="ARBA00023125"/>
    </source>
</evidence>
<dbReference type="Pfam" id="PF00440">
    <property type="entry name" value="TetR_N"/>
    <property type="match status" value="1"/>
</dbReference>
<dbReference type="Gene3D" id="1.10.357.10">
    <property type="entry name" value="Tetracycline Repressor, domain 2"/>
    <property type="match status" value="1"/>
</dbReference>
<dbReference type="GO" id="GO:0003677">
    <property type="term" value="F:DNA binding"/>
    <property type="evidence" value="ECO:0007669"/>
    <property type="project" value="UniProtKB-UniRule"/>
</dbReference>
<sequence length="218" mass="24623">MAKKTYHGVTNDKERSKQKLVDAVGVIIRTQGYTGLNASNVAKNAGVNRRLINLYFGNLDALVETYVRGKDYWVAASGNAGELMEENKGNDTRQILETLLVNQLDYFFKEEEMQKIVLWQISQRSQIMFEVAEEREKLGAAYFELTDPFFKKTDVDLRAVAGLLVGGIYYMVLHAKSNDSLFCQIDVNSPEGLDRIKNAIGAILKDTFRRAEIANNKN</sequence>
<reference evidence="5" key="1">
    <citation type="submission" date="2016-10" db="EMBL/GenBank/DDBJ databases">
        <authorList>
            <person name="Varghese N."/>
            <person name="Submissions S."/>
        </authorList>
    </citation>
    <scope>NUCLEOTIDE SEQUENCE [LARGE SCALE GENOMIC DNA]</scope>
    <source>
        <strain evidence="5">Gh-67</strain>
    </source>
</reference>
<organism evidence="4 5">
    <name type="scientific">Mucilaginibacter gossypii</name>
    <dbReference type="NCBI Taxonomy" id="551996"/>
    <lineage>
        <taxon>Bacteria</taxon>
        <taxon>Pseudomonadati</taxon>
        <taxon>Bacteroidota</taxon>
        <taxon>Sphingobacteriia</taxon>
        <taxon>Sphingobacteriales</taxon>
        <taxon>Sphingobacteriaceae</taxon>
        <taxon>Mucilaginibacter</taxon>
    </lineage>
</organism>
<dbReference type="AlphaFoldDB" id="A0A1G8B8M3"/>
<dbReference type="EMBL" id="FNCG01000008">
    <property type="protein sequence ID" value="SDH29599.1"/>
    <property type="molecule type" value="Genomic_DNA"/>
</dbReference>
<feature type="DNA-binding region" description="H-T-H motif" evidence="2">
    <location>
        <begin position="37"/>
        <end position="56"/>
    </location>
</feature>
<dbReference type="STRING" id="551996.SAMN05192573_108145"/>
<evidence type="ECO:0000259" key="3">
    <source>
        <dbReference type="PROSITE" id="PS50977"/>
    </source>
</evidence>
<name>A0A1G8B8M3_9SPHI</name>
<proteinExistence type="predicted"/>
<dbReference type="InterPro" id="IPR001647">
    <property type="entry name" value="HTH_TetR"/>
</dbReference>
<dbReference type="Proteomes" id="UP000199705">
    <property type="component" value="Unassembled WGS sequence"/>
</dbReference>